<dbReference type="AlphaFoldDB" id="A0A1H9CUT8"/>
<evidence type="ECO:0000256" key="1">
    <source>
        <dbReference type="PROSITE-ProRule" id="PRU00339"/>
    </source>
</evidence>
<feature type="repeat" description="TPR" evidence="1">
    <location>
        <begin position="158"/>
        <end position="191"/>
    </location>
</feature>
<dbReference type="STRING" id="478744.SAMN05444359_10525"/>
<feature type="repeat" description="TPR" evidence="1">
    <location>
        <begin position="263"/>
        <end position="296"/>
    </location>
</feature>
<reference evidence="3" key="1">
    <citation type="submission" date="2016-10" db="EMBL/GenBank/DDBJ databases">
        <authorList>
            <person name="Varghese N."/>
            <person name="Submissions S."/>
        </authorList>
    </citation>
    <scope>NUCLEOTIDE SEQUENCE [LARGE SCALE GENOMIC DNA]</scope>
    <source>
        <strain evidence="3">DSM 24740</strain>
    </source>
</reference>
<proteinExistence type="predicted"/>
<dbReference type="Gene3D" id="1.25.40.10">
    <property type="entry name" value="Tetratricopeptide repeat domain"/>
    <property type="match status" value="1"/>
</dbReference>
<sequence>MRCGSSTQLRTAFYFLRKILTKDQNDQPKLNNMKITSLTLWLFIGLTMITLTNCGQTSATNTSAQTGTNQVDIPELLPRPKALQDATEWERTQSGYMKLSSDLRLKNANAVEPRVTLAQIFVNEARVTGEHGHYYPAALKMVDQALNINKGLDQNLEFLALSTKASVQLSQHDFASALETAKRAIRINPHNAQIYGALVDANVELGNYDAAVEASDQMVSIRPDLRSYSRVSYLREIYGDVDGAIEAMEMAVKAGYPGYESTAWARLTLGEIHQRYGNKEAARKQYETILKERPNYPFAIAALGDLALAAKDYPKAEKLLKEAAGIIPEVGYYMSLAKLYKATGRQEEMRSAEEEIFVMLQDDVDSGHNMDLEYASFYRDQFEDYDKAMEYTRREYEKRPRNIDVNRLIAALMQEKDMKKEAQPYLEVAASTNSRHPELTEMMAR</sequence>
<name>A0A1H9CUT8_9BACT</name>
<dbReference type="Pfam" id="PF14559">
    <property type="entry name" value="TPR_19"/>
    <property type="match status" value="1"/>
</dbReference>
<dbReference type="SMART" id="SM00028">
    <property type="entry name" value="TPR"/>
    <property type="match status" value="4"/>
</dbReference>
<keyword evidence="1" id="KW-0802">TPR repeat</keyword>
<gene>
    <name evidence="2" type="ORF">SAMN05444359_10525</name>
</gene>
<accession>A0A1H9CUT8</accession>
<keyword evidence="3" id="KW-1185">Reference proteome</keyword>
<evidence type="ECO:0000313" key="2">
    <source>
        <dbReference type="EMBL" id="SEQ04944.1"/>
    </source>
</evidence>
<dbReference type="InParanoid" id="A0A1H9CUT8"/>
<evidence type="ECO:0000313" key="3">
    <source>
        <dbReference type="Proteomes" id="UP000199021"/>
    </source>
</evidence>
<dbReference type="PANTHER" id="PTHR12558:SF13">
    <property type="entry name" value="CELL DIVISION CYCLE PROTEIN 27 HOMOLOG"/>
    <property type="match status" value="1"/>
</dbReference>
<protein>
    <submittedName>
        <fullName evidence="2">Uncharacterized conserved protein HemY, contains two TPR repeats</fullName>
    </submittedName>
</protein>
<dbReference type="SUPFAM" id="SSF48452">
    <property type="entry name" value="TPR-like"/>
    <property type="match status" value="2"/>
</dbReference>
<dbReference type="Pfam" id="PF13432">
    <property type="entry name" value="TPR_16"/>
    <property type="match status" value="1"/>
</dbReference>
<dbReference type="Proteomes" id="UP000199021">
    <property type="component" value="Unassembled WGS sequence"/>
</dbReference>
<dbReference type="EMBL" id="FOFB01000005">
    <property type="protein sequence ID" value="SEQ04944.1"/>
    <property type="molecule type" value="Genomic_DNA"/>
</dbReference>
<dbReference type="InterPro" id="IPR011990">
    <property type="entry name" value="TPR-like_helical_dom_sf"/>
</dbReference>
<dbReference type="PROSITE" id="PS50005">
    <property type="entry name" value="TPR"/>
    <property type="match status" value="2"/>
</dbReference>
<dbReference type="PANTHER" id="PTHR12558">
    <property type="entry name" value="CELL DIVISION CYCLE 16,23,27"/>
    <property type="match status" value="1"/>
</dbReference>
<organism evidence="2 3">
    <name type="scientific">Neolewinella agarilytica</name>
    <dbReference type="NCBI Taxonomy" id="478744"/>
    <lineage>
        <taxon>Bacteria</taxon>
        <taxon>Pseudomonadati</taxon>
        <taxon>Bacteroidota</taxon>
        <taxon>Saprospiria</taxon>
        <taxon>Saprospirales</taxon>
        <taxon>Lewinellaceae</taxon>
        <taxon>Neolewinella</taxon>
    </lineage>
</organism>
<dbReference type="InterPro" id="IPR019734">
    <property type="entry name" value="TPR_rpt"/>
</dbReference>